<protein>
    <recommendedName>
        <fullName evidence="7">TonB-dependent receptor plug domain-containing protein</fullName>
    </recommendedName>
</protein>
<dbReference type="SUPFAM" id="SSF56935">
    <property type="entry name" value="Porins"/>
    <property type="match status" value="1"/>
</dbReference>
<accession>A0A1V9F3J3</accession>
<evidence type="ECO:0000256" key="3">
    <source>
        <dbReference type="ARBA" id="ARBA00023237"/>
    </source>
</evidence>
<evidence type="ECO:0000256" key="4">
    <source>
        <dbReference type="SAM" id="SignalP"/>
    </source>
</evidence>
<dbReference type="Gene3D" id="2.60.40.1120">
    <property type="entry name" value="Carboxypeptidase-like, regulatory domain"/>
    <property type="match status" value="1"/>
</dbReference>
<reference evidence="6" key="1">
    <citation type="submission" date="2016-04" db="EMBL/GenBank/DDBJ databases">
        <authorList>
            <person name="Chen L."/>
            <person name="Zhuang W."/>
            <person name="Wang G."/>
        </authorList>
    </citation>
    <scope>NUCLEOTIDE SEQUENCE [LARGE SCALE GENOMIC DNA]</scope>
    <source>
        <strain evidence="6">208</strain>
    </source>
</reference>
<dbReference type="GO" id="GO:0009279">
    <property type="term" value="C:cell outer membrane"/>
    <property type="evidence" value="ECO:0007669"/>
    <property type="project" value="UniProtKB-SubCell"/>
</dbReference>
<dbReference type="STRING" id="550983.A4R26_28175"/>
<keyword evidence="4" id="KW-0732">Signal</keyword>
<dbReference type="SUPFAM" id="SSF49464">
    <property type="entry name" value="Carboxypeptidase regulatory domain-like"/>
    <property type="match status" value="1"/>
</dbReference>
<name>A0A1V9F3J3_9BACT</name>
<keyword evidence="6" id="KW-1185">Reference proteome</keyword>
<dbReference type="AlphaFoldDB" id="A0A1V9F3J3"/>
<dbReference type="InterPro" id="IPR036942">
    <property type="entry name" value="Beta-barrel_TonB_sf"/>
</dbReference>
<keyword evidence="3" id="KW-0998">Cell outer membrane</keyword>
<dbReference type="EMBL" id="LWBP01000211">
    <property type="protein sequence ID" value="OQP52911.1"/>
    <property type="molecule type" value="Genomic_DNA"/>
</dbReference>
<evidence type="ECO:0000313" key="5">
    <source>
        <dbReference type="EMBL" id="OQP52911.1"/>
    </source>
</evidence>
<gene>
    <name evidence="5" type="ORF">A4R26_28175</name>
</gene>
<comment type="caution">
    <text evidence="5">The sequence shown here is derived from an EMBL/GenBank/DDBJ whole genome shotgun (WGS) entry which is preliminary data.</text>
</comment>
<feature type="chain" id="PRO_5013048501" description="TonB-dependent receptor plug domain-containing protein" evidence="4">
    <location>
        <begin position="24"/>
        <end position="862"/>
    </location>
</feature>
<dbReference type="Pfam" id="PF13715">
    <property type="entry name" value="CarbopepD_reg_2"/>
    <property type="match status" value="1"/>
</dbReference>
<proteinExistence type="predicted"/>
<evidence type="ECO:0000313" key="6">
    <source>
        <dbReference type="Proteomes" id="UP000192276"/>
    </source>
</evidence>
<sequence>MSYSMKGLFCILGMLLCNVLTHAQRVGSFTRPYVPSFYKGSIRAFLEDINQHSPITIEYASNSLDTGKVIMLSGSPETIGAVLRQVLRDQKVNLLEKNNKLIITPSPVPISTDIFITWHSVYGIIKENVSGEPLADATVWHPARQRGSYSNNHGYFTLQLPEGNNVLFLSYAGYETHRLEVNLKANTRMDVYLTPKSNIEEVTVTSSPQVPEADENKAAKEANSYDVILGESDALRSFYLDPGVKNIPELTYGMLVRGGSPDQNVFLLDGNTIFNPTHLLGALSIVNKTSLKSMYLYKKNFPARFGGGLSSVIDVMTKDGNMQKWQGEANAGLLAGSFTLEGPIKKDRSSLMVSFRHSWINPVLRLLKSGIGVIFYDLHIKYTQWLGKKDKIMVNAYAGNDELQLHQNYTNNKQRWGNKAATINWNRVVSAKAFINSSVNISNYDNLAGFRYNLYDSTGRLVQNRVYNTYSSIRQYNARTVLEIAANNNFRINVGGKAAYTRIRPFDSNVSAEFIDRPGDFNAFPPLTFGEMVLFYENEIRPHKQLYIRPGLHVSFYKHNDFKYTSWQPRLYAVYKLNHRNQLDFSYNHMAQYLHLVTNPYMGINSDAWVPSTGILHPEESDMVNLGYSYRNGKKLIVQADVYYKQMRNVTNYAEGKNLFLNTADWGQSVQLGRGWSYGLETKADRVTDKWYLHLSYTLSWNWRRFSQLNNGAKFPFKYDRRHEINAAATWKQNDHWSFSSYWTFSTGDVYSLPNQVYPDFDDAQQISDPLAPKEYRLIYHSSIARMYRTLPYHRLDVSASYYHSPAKGLQSKLTGGIYNIYGSPSQYVYDLEGTLGKRSLVVTTRYQFFKVTPYISYTVSF</sequence>
<dbReference type="Gene3D" id="2.40.170.20">
    <property type="entry name" value="TonB-dependent receptor, beta-barrel domain"/>
    <property type="match status" value="1"/>
</dbReference>
<feature type="signal peptide" evidence="4">
    <location>
        <begin position="1"/>
        <end position="23"/>
    </location>
</feature>
<evidence type="ECO:0000256" key="2">
    <source>
        <dbReference type="ARBA" id="ARBA00023136"/>
    </source>
</evidence>
<keyword evidence="2" id="KW-0472">Membrane</keyword>
<organism evidence="5 6">
    <name type="scientific">Niastella populi</name>
    <dbReference type="NCBI Taxonomy" id="550983"/>
    <lineage>
        <taxon>Bacteria</taxon>
        <taxon>Pseudomonadati</taxon>
        <taxon>Bacteroidota</taxon>
        <taxon>Chitinophagia</taxon>
        <taxon>Chitinophagales</taxon>
        <taxon>Chitinophagaceae</taxon>
        <taxon>Niastella</taxon>
    </lineage>
</organism>
<evidence type="ECO:0008006" key="7">
    <source>
        <dbReference type="Google" id="ProtNLM"/>
    </source>
</evidence>
<evidence type="ECO:0000256" key="1">
    <source>
        <dbReference type="ARBA" id="ARBA00004442"/>
    </source>
</evidence>
<comment type="subcellular location">
    <subcellularLocation>
        <location evidence="1">Cell outer membrane</location>
    </subcellularLocation>
</comment>
<dbReference type="Proteomes" id="UP000192276">
    <property type="component" value="Unassembled WGS sequence"/>
</dbReference>
<dbReference type="InterPro" id="IPR008969">
    <property type="entry name" value="CarboxyPept-like_regulatory"/>
</dbReference>